<evidence type="ECO:0000313" key="2">
    <source>
        <dbReference type="EMBL" id="PPQ97692.1"/>
    </source>
</evidence>
<proteinExistence type="predicted"/>
<evidence type="ECO:0000313" key="3">
    <source>
        <dbReference type="Proteomes" id="UP000284706"/>
    </source>
</evidence>
<comment type="caution">
    <text evidence="2">The sequence shown here is derived from an EMBL/GenBank/DDBJ whole genome shotgun (WGS) entry which is preliminary data.</text>
</comment>
<sequence>MSLPKYVPVLPTVTEQPMVDSKEMVIEESGPVSHHERCRCHHDDELMYSSHGHRRCHNARLKRYLLPALAVLLLLCGLMAMTCMSGYESLIGELGSSAGESLFSRQVGAGASNGSGSAFTHRKLYLIVIFVGLFLVLVLAVMLSAWCCRGAFENPLCCPCYLCACCGGLGESPLLPFLMLSNCANDQFFALACLDCIACGLCADAAEQM</sequence>
<keyword evidence="1" id="KW-1133">Transmembrane helix</keyword>
<feature type="transmembrane region" description="Helical" evidence="1">
    <location>
        <begin position="124"/>
        <end position="146"/>
    </location>
</feature>
<feature type="transmembrane region" description="Helical" evidence="1">
    <location>
        <begin position="64"/>
        <end position="87"/>
    </location>
</feature>
<dbReference type="EMBL" id="NHYE01001208">
    <property type="protein sequence ID" value="PPQ97692.1"/>
    <property type="molecule type" value="Genomic_DNA"/>
</dbReference>
<dbReference type="AlphaFoldDB" id="A0A409Y3X6"/>
<organism evidence="2 3">
    <name type="scientific">Gymnopilus dilepis</name>
    <dbReference type="NCBI Taxonomy" id="231916"/>
    <lineage>
        <taxon>Eukaryota</taxon>
        <taxon>Fungi</taxon>
        <taxon>Dikarya</taxon>
        <taxon>Basidiomycota</taxon>
        <taxon>Agaricomycotina</taxon>
        <taxon>Agaricomycetes</taxon>
        <taxon>Agaricomycetidae</taxon>
        <taxon>Agaricales</taxon>
        <taxon>Agaricineae</taxon>
        <taxon>Hymenogastraceae</taxon>
        <taxon>Gymnopilus</taxon>
    </lineage>
</organism>
<evidence type="ECO:0000256" key="1">
    <source>
        <dbReference type="SAM" id="Phobius"/>
    </source>
</evidence>
<protein>
    <submittedName>
        <fullName evidence="2">Uncharacterized protein</fullName>
    </submittedName>
</protein>
<name>A0A409Y3X6_9AGAR</name>
<dbReference type="Proteomes" id="UP000284706">
    <property type="component" value="Unassembled WGS sequence"/>
</dbReference>
<reference evidence="2 3" key="1">
    <citation type="journal article" date="2018" name="Evol. Lett.">
        <title>Horizontal gene cluster transfer increased hallucinogenic mushroom diversity.</title>
        <authorList>
            <person name="Reynolds H.T."/>
            <person name="Vijayakumar V."/>
            <person name="Gluck-Thaler E."/>
            <person name="Korotkin H.B."/>
            <person name="Matheny P.B."/>
            <person name="Slot J.C."/>
        </authorList>
    </citation>
    <scope>NUCLEOTIDE SEQUENCE [LARGE SCALE GENOMIC DNA]</scope>
    <source>
        <strain evidence="2 3">SRW20</strain>
    </source>
</reference>
<dbReference type="InParanoid" id="A0A409Y3X6"/>
<accession>A0A409Y3X6</accession>
<gene>
    <name evidence="2" type="ORF">CVT26_001875</name>
</gene>
<keyword evidence="1" id="KW-0812">Transmembrane</keyword>
<keyword evidence="3" id="KW-1185">Reference proteome</keyword>
<keyword evidence="1" id="KW-0472">Membrane</keyword>
<dbReference type="OrthoDB" id="3267785at2759"/>